<keyword evidence="9" id="KW-1185">Reference proteome</keyword>
<feature type="transmembrane region" description="Helical" evidence="6">
    <location>
        <begin position="7"/>
        <end position="25"/>
    </location>
</feature>
<comment type="caution">
    <text evidence="8">The sequence shown here is derived from an EMBL/GenBank/DDBJ whole genome shotgun (WGS) entry which is preliminary data.</text>
</comment>
<organism evidence="8 9">
    <name type="scientific">Virgibacillus byunsanensis</name>
    <dbReference type="NCBI Taxonomy" id="570945"/>
    <lineage>
        <taxon>Bacteria</taxon>
        <taxon>Bacillati</taxon>
        <taxon>Bacillota</taxon>
        <taxon>Bacilli</taxon>
        <taxon>Bacillales</taxon>
        <taxon>Bacillaceae</taxon>
        <taxon>Virgibacillus</taxon>
    </lineage>
</organism>
<evidence type="ECO:0000259" key="7">
    <source>
        <dbReference type="Pfam" id="PF06305"/>
    </source>
</evidence>
<dbReference type="PANTHER" id="PTHR41335">
    <property type="entry name" value="MEMBRANE PROTEIN-RELATED"/>
    <property type="match status" value="1"/>
</dbReference>
<evidence type="ECO:0000256" key="4">
    <source>
        <dbReference type="ARBA" id="ARBA00023136"/>
    </source>
</evidence>
<evidence type="ECO:0000256" key="6">
    <source>
        <dbReference type="SAM" id="Phobius"/>
    </source>
</evidence>
<feature type="compositionally biased region" description="Polar residues" evidence="5">
    <location>
        <begin position="99"/>
        <end position="110"/>
    </location>
</feature>
<dbReference type="Proteomes" id="UP001597040">
    <property type="component" value="Unassembled WGS sequence"/>
</dbReference>
<dbReference type="InterPro" id="IPR010445">
    <property type="entry name" value="LapA_dom"/>
</dbReference>
<evidence type="ECO:0000313" key="9">
    <source>
        <dbReference type="Proteomes" id="UP001597040"/>
    </source>
</evidence>
<keyword evidence="3 6" id="KW-1133">Transmembrane helix</keyword>
<feature type="region of interest" description="Disordered" evidence="5">
    <location>
        <begin position="76"/>
        <end position="110"/>
    </location>
</feature>
<proteinExistence type="predicted"/>
<dbReference type="Pfam" id="PF06305">
    <property type="entry name" value="LapA_dom"/>
    <property type="match status" value="1"/>
</dbReference>
<evidence type="ECO:0000256" key="1">
    <source>
        <dbReference type="ARBA" id="ARBA00022475"/>
    </source>
</evidence>
<keyword evidence="2 6" id="KW-0812">Transmembrane</keyword>
<evidence type="ECO:0000256" key="3">
    <source>
        <dbReference type="ARBA" id="ARBA00022989"/>
    </source>
</evidence>
<keyword evidence="1" id="KW-1003">Cell membrane</keyword>
<name>A0ABW3LMN6_9BACI</name>
<evidence type="ECO:0000313" key="8">
    <source>
        <dbReference type="EMBL" id="MFD1038591.1"/>
    </source>
</evidence>
<gene>
    <name evidence="8" type="ORF">ACFQ3N_09320</name>
</gene>
<dbReference type="PANTHER" id="PTHR41335:SF1">
    <property type="entry name" value="MEMBRANE PROTEIN"/>
    <property type="match status" value="1"/>
</dbReference>
<feature type="transmembrane region" description="Helical" evidence="6">
    <location>
        <begin position="37"/>
        <end position="62"/>
    </location>
</feature>
<keyword evidence="4 6" id="KW-0472">Membrane</keyword>
<evidence type="ECO:0000256" key="2">
    <source>
        <dbReference type="ARBA" id="ARBA00022692"/>
    </source>
</evidence>
<accession>A0ABW3LMN6</accession>
<dbReference type="RefSeq" id="WP_390361709.1">
    <property type="nucleotide sequence ID" value="NZ_JBHTKJ010000021.1"/>
</dbReference>
<protein>
    <submittedName>
        <fullName evidence="8">Lipopolysaccharide assembly LapA domain-containing protein</fullName>
    </submittedName>
</protein>
<evidence type="ECO:0000256" key="5">
    <source>
        <dbReference type="SAM" id="MobiDB-lite"/>
    </source>
</evidence>
<reference evidence="9" key="1">
    <citation type="journal article" date="2019" name="Int. J. Syst. Evol. Microbiol.">
        <title>The Global Catalogue of Microorganisms (GCM) 10K type strain sequencing project: providing services to taxonomists for standard genome sequencing and annotation.</title>
        <authorList>
            <consortium name="The Broad Institute Genomics Platform"/>
            <consortium name="The Broad Institute Genome Sequencing Center for Infectious Disease"/>
            <person name="Wu L."/>
            <person name="Ma J."/>
        </authorList>
    </citation>
    <scope>NUCLEOTIDE SEQUENCE [LARGE SCALE GENOMIC DNA]</scope>
    <source>
        <strain evidence="9">CCUG 56754</strain>
    </source>
</reference>
<feature type="domain" description="Lipopolysaccharide assembly protein A" evidence="7">
    <location>
        <begin position="24"/>
        <end position="83"/>
    </location>
</feature>
<dbReference type="EMBL" id="JBHTKJ010000021">
    <property type="protein sequence ID" value="MFD1038591.1"/>
    <property type="molecule type" value="Genomic_DNA"/>
</dbReference>
<sequence>MKGQTYVIVAIIVLIIVAVFAVINVEAVEVNYLFGTGAIPLILLILFSVLMGGIITASAGAVKVFRLQRENKALQSENSEMKKNFEMDNPPNSKEDQTTIDSQNEQDNHK</sequence>